<evidence type="ECO:0000256" key="3">
    <source>
        <dbReference type="PROSITE-ProRule" id="PRU00169"/>
    </source>
</evidence>
<dbReference type="InterPro" id="IPR001789">
    <property type="entry name" value="Sig_transdc_resp-reg_receiver"/>
</dbReference>
<dbReference type="Pfam" id="PF01627">
    <property type="entry name" value="Hpt"/>
    <property type="match status" value="1"/>
</dbReference>
<evidence type="ECO:0000313" key="6">
    <source>
        <dbReference type="EMBL" id="GGK39728.1"/>
    </source>
</evidence>
<dbReference type="Gene3D" id="3.40.50.2300">
    <property type="match status" value="1"/>
</dbReference>
<sequence length="245" mass="26910">MNKELHRVLLVEDDADIQAVALIALEDIGGLQVQTCDTGFEALERFEQFGPDLVLMDVMMPGLSGPETLTALRALPGGQHVPVAFMTAKVQRGEVQEYLSLGAVGVIPKPFEPMTLADDLRALLQTHYAGTLHVSREEEEERAFQAQLQELNLRFTEDLPVRVAGLRETWEAVRRHDVPPHELSRQAHSLVGTGATLGFGQLAQVAARIEDDPALTGKRTLDAQAAEHIESLLVELEAVARAKRE</sequence>
<keyword evidence="7" id="KW-1185">Reference proteome</keyword>
<proteinExistence type="predicted"/>
<evidence type="ECO:0000256" key="2">
    <source>
        <dbReference type="PROSITE-ProRule" id="PRU00110"/>
    </source>
</evidence>
<dbReference type="InterPro" id="IPR050595">
    <property type="entry name" value="Bact_response_regulator"/>
</dbReference>
<dbReference type="Pfam" id="PF00072">
    <property type="entry name" value="Response_reg"/>
    <property type="match status" value="1"/>
</dbReference>
<organism evidence="6 7">
    <name type="scientific">Deinococcus malanensis</name>
    <dbReference type="NCBI Taxonomy" id="1706855"/>
    <lineage>
        <taxon>Bacteria</taxon>
        <taxon>Thermotogati</taxon>
        <taxon>Deinococcota</taxon>
        <taxon>Deinococci</taxon>
        <taxon>Deinococcales</taxon>
        <taxon>Deinococcaceae</taxon>
        <taxon>Deinococcus</taxon>
    </lineage>
</organism>
<evidence type="ECO:0000259" key="4">
    <source>
        <dbReference type="PROSITE" id="PS50110"/>
    </source>
</evidence>
<feature type="modified residue" description="Phosphohistidine" evidence="2">
    <location>
        <position position="188"/>
    </location>
</feature>
<dbReference type="InterPro" id="IPR008207">
    <property type="entry name" value="Sig_transdc_His_kin_Hpt_dom"/>
</dbReference>
<comment type="caution">
    <text evidence="6">The sequence shown here is derived from an EMBL/GenBank/DDBJ whole genome shotgun (WGS) entry which is preliminary data.</text>
</comment>
<evidence type="ECO:0000259" key="5">
    <source>
        <dbReference type="PROSITE" id="PS50894"/>
    </source>
</evidence>
<gene>
    <name evidence="6" type="ORF">GCM10008955_36950</name>
</gene>
<name>A0ABQ2F3W9_9DEIO</name>
<dbReference type="InterPro" id="IPR036641">
    <property type="entry name" value="HPT_dom_sf"/>
</dbReference>
<keyword evidence="1 3" id="KW-0597">Phosphoprotein</keyword>
<feature type="modified residue" description="4-aspartylphosphate" evidence="3">
    <location>
        <position position="57"/>
    </location>
</feature>
<accession>A0ABQ2F3W9</accession>
<evidence type="ECO:0008006" key="8">
    <source>
        <dbReference type="Google" id="ProtNLM"/>
    </source>
</evidence>
<dbReference type="SUPFAM" id="SSF52172">
    <property type="entry name" value="CheY-like"/>
    <property type="match status" value="1"/>
</dbReference>
<reference evidence="7" key="1">
    <citation type="journal article" date="2019" name="Int. J. Syst. Evol. Microbiol.">
        <title>The Global Catalogue of Microorganisms (GCM) 10K type strain sequencing project: providing services to taxonomists for standard genome sequencing and annotation.</title>
        <authorList>
            <consortium name="The Broad Institute Genomics Platform"/>
            <consortium name="The Broad Institute Genome Sequencing Center for Infectious Disease"/>
            <person name="Wu L."/>
            <person name="Ma J."/>
        </authorList>
    </citation>
    <scope>NUCLEOTIDE SEQUENCE [LARGE SCALE GENOMIC DNA]</scope>
    <source>
        <strain evidence="7">JCM 30331</strain>
    </source>
</reference>
<dbReference type="PROSITE" id="PS50894">
    <property type="entry name" value="HPT"/>
    <property type="match status" value="1"/>
</dbReference>
<evidence type="ECO:0000256" key="1">
    <source>
        <dbReference type="ARBA" id="ARBA00022553"/>
    </source>
</evidence>
<evidence type="ECO:0000313" key="7">
    <source>
        <dbReference type="Proteomes" id="UP000647587"/>
    </source>
</evidence>
<dbReference type="Gene3D" id="1.20.120.160">
    <property type="entry name" value="HPT domain"/>
    <property type="match status" value="1"/>
</dbReference>
<dbReference type="PANTHER" id="PTHR44591">
    <property type="entry name" value="STRESS RESPONSE REGULATOR PROTEIN 1"/>
    <property type="match status" value="1"/>
</dbReference>
<dbReference type="Proteomes" id="UP000647587">
    <property type="component" value="Unassembled WGS sequence"/>
</dbReference>
<dbReference type="InterPro" id="IPR011006">
    <property type="entry name" value="CheY-like_superfamily"/>
</dbReference>
<feature type="domain" description="Response regulatory" evidence="4">
    <location>
        <begin position="7"/>
        <end position="124"/>
    </location>
</feature>
<feature type="domain" description="HPt" evidence="5">
    <location>
        <begin position="144"/>
        <end position="245"/>
    </location>
</feature>
<dbReference type="EMBL" id="BMPP01000021">
    <property type="protein sequence ID" value="GGK39728.1"/>
    <property type="molecule type" value="Genomic_DNA"/>
</dbReference>
<protein>
    <recommendedName>
        <fullName evidence="8">Response regulator</fullName>
    </recommendedName>
</protein>
<dbReference type="SUPFAM" id="SSF47226">
    <property type="entry name" value="Histidine-containing phosphotransfer domain, HPT domain"/>
    <property type="match status" value="1"/>
</dbReference>
<dbReference type="PROSITE" id="PS50110">
    <property type="entry name" value="RESPONSE_REGULATORY"/>
    <property type="match status" value="1"/>
</dbReference>
<dbReference type="PANTHER" id="PTHR44591:SF3">
    <property type="entry name" value="RESPONSE REGULATORY DOMAIN-CONTAINING PROTEIN"/>
    <property type="match status" value="1"/>
</dbReference>
<dbReference type="SMART" id="SM00448">
    <property type="entry name" value="REC"/>
    <property type="match status" value="1"/>
</dbReference>
<dbReference type="RefSeq" id="WP_189011433.1">
    <property type="nucleotide sequence ID" value="NZ_BMPP01000021.1"/>
</dbReference>